<proteinExistence type="predicted"/>
<keyword evidence="3" id="KW-1185">Reference proteome</keyword>
<dbReference type="AlphaFoldDB" id="A0A1T4MCF1"/>
<dbReference type="Proteomes" id="UP000190888">
    <property type="component" value="Unassembled WGS sequence"/>
</dbReference>
<evidence type="ECO:0000313" key="2">
    <source>
        <dbReference type="EMBL" id="SJZ64555.1"/>
    </source>
</evidence>
<dbReference type="RefSeq" id="WP_139367031.1">
    <property type="nucleotide sequence ID" value="NZ_FUWH01000003.1"/>
</dbReference>
<protein>
    <submittedName>
        <fullName evidence="2">N-acetylmuramoyl-L-alanine amidase</fullName>
    </submittedName>
</protein>
<dbReference type="OrthoDB" id="754980at2"/>
<evidence type="ECO:0000259" key="1">
    <source>
        <dbReference type="Pfam" id="PF01520"/>
    </source>
</evidence>
<dbReference type="Pfam" id="PF01520">
    <property type="entry name" value="Amidase_3"/>
    <property type="match status" value="1"/>
</dbReference>
<accession>A0A1T4MCF1</accession>
<feature type="domain" description="MurNAc-LAA" evidence="1">
    <location>
        <begin position="103"/>
        <end position="226"/>
    </location>
</feature>
<name>A0A1T4MCF1_9BACT</name>
<dbReference type="InterPro" id="IPR002508">
    <property type="entry name" value="MurNAc-LAA_cat"/>
</dbReference>
<dbReference type="Gene3D" id="3.40.630.40">
    <property type="entry name" value="Zn-dependent exopeptidases"/>
    <property type="match status" value="1"/>
</dbReference>
<dbReference type="SUPFAM" id="SSF53187">
    <property type="entry name" value="Zn-dependent exopeptidases"/>
    <property type="match status" value="1"/>
</dbReference>
<dbReference type="GO" id="GO:0009253">
    <property type="term" value="P:peptidoglycan catabolic process"/>
    <property type="evidence" value="ECO:0007669"/>
    <property type="project" value="InterPro"/>
</dbReference>
<organism evidence="2 3">
    <name type="scientific">Sediminibacterium ginsengisoli</name>
    <dbReference type="NCBI Taxonomy" id="413434"/>
    <lineage>
        <taxon>Bacteria</taxon>
        <taxon>Pseudomonadati</taxon>
        <taxon>Bacteroidota</taxon>
        <taxon>Chitinophagia</taxon>
        <taxon>Chitinophagales</taxon>
        <taxon>Chitinophagaceae</taxon>
        <taxon>Sediminibacterium</taxon>
    </lineage>
</organism>
<dbReference type="GO" id="GO:0008745">
    <property type="term" value="F:N-acetylmuramoyl-L-alanine amidase activity"/>
    <property type="evidence" value="ECO:0007669"/>
    <property type="project" value="InterPro"/>
</dbReference>
<sequence>MKKSSLFILLVVLCSGLPVKKKPVIVWQPSHQTDTGKDFSEAAVCNGIAEAAMATAPKLKEHKVWSLGVAGVHHPDRGSNTVVEHTTAVIDGQISGYAYELKESNKKKPDVFIALHNNGGTKRHAIWGYIHYGDAYESANRELAARLVKAVAAATTLENRGVLLDSTTGRNDYRSQATGKRAFYSLDAQVNTAPYRVLLEIGDNEASHEFLKDAKNQQIIGEAIKKELALWLEEKKMY</sequence>
<evidence type="ECO:0000313" key="3">
    <source>
        <dbReference type="Proteomes" id="UP000190888"/>
    </source>
</evidence>
<reference evidence="2 3" key="1">
    <citation type="submission" date="2017-02" db="EMBL/GenBank/DDBJ databases">
        <authorList>
            <person name="Peterson S.W."/>
        </authorList>
    </citation>
    <scope>NUCLEOTIDE SEQUENCE [LARGE SCALE GENOMIC DNA]</scope>
    <source>
        <strain evidence="2 3">DSM 22335</strain>
    </source>
</reference>
<dbReference type="EMBL" id="FUWH01000003">
    <property type="protein sequence ID" value="SJZ64555.1"/>
    <property type="molecule type" value="Genomic_DNA"/>
</dbReference>
<gene>
    <name evidence="2" type="ORF">SAMN04488132_103309</name>
</gene>